<dbReference type="UniPathway" id="UPA00115">
    <property type="reaction ID" value="UER00411"/>
</dbReference>
<comment type="cofactor">
    <cofactor evidence="3">
        <name>Co(2+)</name>
        <dbReference type="ChEBI" id="CHEBI:48828"/>
    </cofactor>
</comment>
<dbReference type="PROSITE" id="PS52002">
    <property type="entry name" value="SM"/>
    <property type="match status" value="1"/>
</dbReference>
<dbReference type="FunFam" id="3.20.20.70:FF:000130">
    <property type="entry name" value="Ribulose-phosphate 3-epimerase"/>
    <property type="match status" value="1"/>
</dbReference>
<reference evidence="18 19" key="1">
    <citation type="submission" date="2019-06" db="EMBL/GenBank/DDBJ databases">
        <title>Wine fermentation using esterase from Monascus purpureus.</title>
        <authorList>
            <person name="Geng C."/>
            <person name="Zhang Y."/>
        </authorList>
    </citation>
    <scope>NUCLEOTIDE SEQUENCE [LARGE SCALE GENOMIC DNA]</scope>
    <source>
        <strain evidence="18">HQ1</strain>
    </source>
</reference>
<dbReference type="InterPro" id="IPR001163">
    <property type="entry name" value="Sm_dom_euk/arc"/>
</dbReference>
<name>A0A507QSC5_MONPU</name>
<dbReference type="GO" id="GO:0006397">
    <property type="term" value="P:mRNA processing"/>
    <property type="evidence" value="ECO:0007669"/>
    <property type="project" value="InterPro"/>
</dbReference>
<evidence type="ECO:0000256" key="2">
    <source>
        <dbReference type="ARBA" id="ARBA00001936"/>
    </source>
</evidence>
<dbReference type="SUPFAM" id="SSF51366">
    <property type="entry name" value="Ribulose-phoshate binding barrel"/>
    <property type="match status" value="1"/>
</dbReference>
<dbReference type="GO" id="GO:0004750">
    <property type="term" value="F:D-ribulose-phosphate 3-epimerase activity"/>
    <property type="evidence" value="ECO:0007669"/>
    <property type="project" value="UniProtKB-EC"/>
</dbReference>
<protein>
    <recommendedName>
        <fullName evidence="9">Ribulose-phosphate 3-epimerase</fullName>
        <ecNumber evidence="8">5.1.3.1</ecNumber>
    </recommendedName>
    <alternativeName>
        <fullName evidence="15">Pentose-5-phosphate 3-epimerase</fullName>
    </alternativeName>
    <alternativeName>
        <fullName evidence="14">RPE</fullName>
    </alternativeName>
</protein>
<evidence type="ECO:0000256" key="11">
    <source>
        <dbReference type="ARBA" id="ARBA00023235"/>
    </source>
</evidence>
<evidence type="ECO:0000256" key="8">
    <source>
        <dbReference type="ARBA" id="ARBA00013188"/>
    </source>
</evidence>
<dbReference type="SUPFAM" id="SSF50182">
    <property type="entry name" value="Sm-like ribonucleoproteins"/>
    <property type="match status" value="1"/>
</dbReference>
<dbReference type="InterPro" id="IPR000056">
    <property type="entry name" value="Ribul_P_3_epim-like"/>
</dbReference>
<evidence type="ECO:0000259" key="17">
    <source>
        <dbReference type="PROSITE" id="PS52002"/>
    </source>
</evidence>
<evidence type="ECO:0000256" key="7">
    <source>
        <dbReference type="ARBA" id="ARBA00009541"/>
    </source>
</evidence>
<dbReference type="InterPro" id="IPR026019">
    <property type="entry name" value="Ribul_P_3_epim"/>
</dbReference>
<keyword evidence="12" id="KW-0170">Cobalt</keyword>
<evidence type="ECO:0000256" key="5">
    <source>
        <dbReference type="ARBA" id="ARBA00001954"/>
    </source>
</evidence>
<evidence type="ECO:0000256" key="6">
    <source>
        <dbReference type="ARBA" id="ARBA00005016"/>
    </source>
</evidence>
<comment type="caution">
    <text evidence="18">The sequence shown here is derived from an EMBL/GenBank/DDBJ whole genome shotgun (WGS) entry which is preliminary data.</text>
</comment>
<keyword evidence="10" id="KW-0479">Metal-binding</keyword>
<accession>A0A507QSC5</accession>
<dbReference type="GO" id="GO:0005975">
    <property type="term" value="P:carbohydrate metabolic process"/>
    <property type="evidence" value="ECO:0007669"/>
    <property type="project" value="InterPro"/>
</dbReference>
<dbReference type="InterPro" id="IPR013785">
    <property type="entry name" value="Aldolase_TIM"/>
</dbReference>
<feature type="compositionally biased region" description="Polar residues" evidence="16">
    <location>
        <begin position="363"/>
        <end position="373"/>
    </location>
</feature>
<sequence length="407" mass="44794">MGPPAIIAPSILSADFATLGAECSAKMHEGADWLHVDIMDGHFVPNMTFGAPVVTKIRSHVARPSQPLGTGTFDCHLMIMEPHRWVKDFKKAGCDLYCFHYEAAVSSVAATEPADKTTTRRTSPKELIRYIHEEGMQAGIAIKPDTPVDVLWDILGNKEEIERPDMVLVMTVYPGFGGQKFMASELPKVKALRERYPNLNIEVDGGLGLGTIDQAADAGANVIVAGSAVFGAQDPKDVIANFFKTLTNQTVTVELKNDIRIRGTLKSVDQYLNIKLDDVDVLDLDKYPHLSSVKNMFIRGSVVRYVVLPRSEVDVGLLEDATRRGSLWDAYAWMQKPPIKPGKLDSPFNTQNTYGPFLRVNYTDENNNGNQTGHDGGNRDTSVSDDHLLMGKGMQWDGIEGVDCTPM</sequence>
<dbReference type="GO" id="GO:0003723">
    <property type="term" value="F:RNA binding"/>
    <property type="evidence" value="ECO:0007669"/>
    <property type="project" value="InterPro"/>
</dbReference>
<evidence type="ECO:0000256" key="14">
    <source>
        <dbReference type="ARBA" id="ARBA00029933"/>
    </source>
</evidence>
<comment type="cofactor">
    <cofactor evidence="2">
        <name>Mn(2+)</name>
        <dbReference type="ChEBI" id="CHEBI:29035"/>
    </cofactor>
</comment>
<dbReference type="PROSITE" id="PS01085">
    <property type="entry name" value="RIBUL_P_3_EPIMER_1"/>
    <property type="match status" value="1"/>
</dbReference>
<comment type="cofactor">
    <cofactor evidence="5">
        <name>Fe(2+)</name>
        <dbReference type="ChEBI" id="CHEBI:29033"/>
    </cofactor>
</comment>
<dbReference type="FunFam" id="2.30.30.100:FF:000053">
    <property type="entry name" value="U6 snRNA-associated Sm-like protein LSm2"/>
    <property type="match status" value="1"/>
</dbReference>
<organism evidence="18 19">
    <name type="scientific">Monascus purpureus</name>
    <name type="common">Red mold</name>
    <name type="synonym">Monascus anka</name>
    <dbReference type="NCBI Taxonomy" id="5098"/>
    <lineage>
        <taxon>Eukaryota</taxon>
        <taxon>Fungi</taxon>
        <taxon>Dikarya</taxon>
        <taxon>Ascomycota</taxon>
        <taxon>Pezizomycotina</taxon>
        <taxon>Eurotiomycetes</taxon>
        <taxon>Eurotiomycetidae</taxon>
        <taxon>Eurotiales</taxon>
        <taxon>Aspergillaceae</taxon>
        <taxon>Monascus</taxon>
    </lineage>
</organism>
<comment type="cofactor">
    <cofactor evidence="4">
        <name>Zn(2+)</name>
        <dbReference type="ChEBI" id="CHEBI:29105"/>
    </cofactor>
</comment>
<dbReference type="GO" id="GO:0032991">
    <property type="term" value="C:protein-containing complex"/>
    <property type="evidence" value="ECO:0007669"/>
    <property type="project" value="UniProtKB-ARBA"/>
</dbReference>
<evidence type="ECO:0000256" key="1">
    <source>
        <dbReference type="ARBA" id="ARBA00001782"/>
    </source>
</evidence>
<comment type="subunit">
    <text evidence="13">Component of the heptameric LSM1-LSM7 complex, which consists of LSM1, LSM2, LSM3, LSM4, LSM5, LSM6 and LSM7. Component of the heptameric LSM2-LSM8 complex, which consists of LSM2, LSM3, LSM4, LSM5, LSM6, LSM7 and LSM8. The LSm subunits form a seven-membered ring structure with a doughnut shape.</text>
</comment>
<keyword evidence="19" id="KW-1185">Reference proteome</keyword>
<dbReference type="GO" id="GO:0046872">
    <property type="term" value="F:metal ion binding"/>
    <property type="evidence" value="ECO:0007669"/>
    <property type="project" value="UniProtKB-KW"/>
</dbReference>
<dbReference type="HAMAP" id="MF_02227">
    <property type="entry name" value="RPE"/>
    <property type="match status" value="1"/>
</dbReference>
<dbReference type="InterPro" id="IPR047575">
    <property type="entry name" value="Sm"/>
</dbReference>
<dbReference type="CDD" id="cd00429">
    <property type="entry name" value="RPE"/>
    <property type="match status" value="1"/>
</dbReference>
<dbReference type="Gene3D" id="3.20.20.70">
    <property type="entry name" value="Aldolase class I"/>
    <property type="match status" value="1"/>
</dbReference>
<dbReference type="EMBL" id="VIFY01000075">
    <property type="protein sequence ID" value="TQB71726.1"/>
    <property type="molecule type" value="Genomic_DNA"/>
</dbReference>
<evidence type="ECO:0000256" key="12">
    <source>
        <dbReference type="ARBA" id="ARBA00023285"/>
    </source>
</evidence>
<dbReference type="InterPro" id="IPR011060">
    <property type="entry name" value="RibuloseP-bd_barrel"/>
</dbReference>
<dbReference type="SMART" id="SM00651">
    <property type="entry name" value="Sm"/>
    <property type="match status" value="1"/>
</dbReference>
<dbReference type="PANTHER" id="PTHR11749">
    <property type="entry name" value="RIBULOSE-5-PHOSPHATE-3-EPIMERASE"/>
    <property type="match status" value="1"/>
</dbReference>
<evidence type="ECO:0000256" key="3">
    <source>
        <dbReference type="ARBA" id="ARBA00001941"/>
    </source>
</evidence>
<evidence type="ECO:0000313" key="18">
    <source>
        <dbReference type="EMBL" id="TQB71726.1"/>
    </source>
</evidence>
<dbReference type="STRING" id="5098.A0A507QSC5"/>
<evidence type="ECO:0000256" key="15">
    <source>
        <dbReference type="ARBA" id="ARBA00030599"/>
    </source>
</evidence>
<dbReference type="Pfam" id="PF00834">
    <property type="entry name" value="Ribul_P_3_epim"/>
    <property type="match status" value="1"/>
</dbReference>
<evidence type="ECO:0000256" key="9">
    <source>
        <dbReference type="ARBA" id="ARBA00013920"/>
    </source>
</evidence>
<dbReference type="CDD" id="cd01725">
    <property type="entry name" value="LSm2"/>
    <property type="match status" value="1"/>
</dbReference>
<gene>
    <name evidence="18" type="primary">RPE1</name>
    <name evidence="18" type="ORF">MPDQ_007307</name>
</gene>
<dbReference type="NCBIfam" id="NF004076">
    <property type="entry name" value="PRK05581.1-4"/>
    <property type="match status" value="1"/>
</dbReference>
<dbReference type="EC" id="5.1.3.1" evidence="8"/>
<evidence type="ECO:0000256" key="4">
    <source>
        <dbReference type="ARBA" id="ARBA00001947"/>
    </source>
</evidence>
<comment type="catalytic activity">
    <reaction evidence="1">
        <text>D-ribulose 5-phosphate = D-xylulose 5-phosphate</text>
        <dbReference type="Rhea" id="RHEA:13677"/>
        <dbReference type="ChEBI" id="CHEBI:57737"/>
        <dbReference type="ChEBI" id="CHEBI:58121"/>
        <dbReference type="EC" id="5.1.3.1"/>
    </reaction>
</comment>
<dbReference type="Pfam" id="PF01423">
    <property type="entry name" value="LSM"/>
    <property type="match status" value="1"/>
</dbReference>
<feature type="region of interest" description="Disordered" evidence="16">
    <location>
        <begin position="362"/>
        <end position="381"/>
    </location>
</feature>
<feature type="domain" description="Sm" evidence="17">
    <location>
        <begin position="238"/>
        <end position="312"/>
    </location>
</feature>
<evidence type="ECO:0000256" key="13">
    <source>
        <dbReference type="ARBA" id="ARBA00025892"/>
    </source>
</evidence>
<evidence type="ECO:0000256" key="10">
    <source>
        <dbReference type="ARBA" id="ARBA00022723"/>
    </source>
</evidence>
<comment type="pathway">
    <text evidence="6">Carbohydrate degradation; pentose phosphate pathway; D-xylulose 5-phosphate from D-ribulose 5-phosphate (non-oxidative stage): step 1/1.</text>
</comment>
<proteinExistence type="inferred from homology"/>
<dbReference type="GO" id="GO:0006098">
    <property type="term" value="P:pentose-phosphate shunt"/>
    <property type="evidence" value="ECO:0007669"/>
    <property type="project" value="UniProtKB-UniPathway"/>
</dbReference>
<dbReference type="Gene3D" id="2.30.30.100">
    <property type="match status" value="1"/>
</dbReference>
<dbReference type="InterPro" id="IPR010920">
    <property type="entry name" value="LSM_dom_sf"/>
</dbReference>
<dbReference type="PROSITE" id="PS01086">
    <property type="entry name" value="RIBUL_P_3_EPIMER_2"/>
    <property type="match status" value="1"/>
</dbReference>
<dbReference type="InterPro" id="IPR016654">
    <property type="entry name" value="U6_snRNA_Lsm2"/>
</dbReference>
<keyword evidence="11" id="KW-0413">Isomerase</keyword>
<evidence type="ECO:0000313" key="19">
    <source>
        <dbReference type="Proteomes" id="UP000319663"/>
    </source>
</evidence>
<comment type="similarity">
    <text evidence="7">Belongs to the ribulose-phosphate 3-epimerase family.</text>
</comment>
<dbReference type="AlphaFoldDB" id="A0A507QSC5"/>
<evidence type="ECO:0000256" key="16">
    <source>
        <dbReference type="SAM" id="MobiDB-lite"/>
    </source>
</evidence>
<dbReference type="Proteomes" id="UP000319663">
    <property type="component" value="Unassembled WGS sequence"/>
</dbReference>